<evidence type="ECO:0000259" key="5">
    <source>
        <dbReference type="Pfam" id="PF00669"/>
    </source>
</evidence>
<evidence type="ECO:0000313" key="7">
    <source>
        <dbReference type="EMBL" id="GIO26432.1"/>
    </source>
</evidence>
<feature type="domain" description="Flagellin C-terminal" evidence="6">
    <location>
        <begin position="208"/>
        <end position="291"/>
    </location>
</feature>
<evidence type="ECO:0000256" key="2">
    <source>
        <dbReference type="ARBA" id="ARBA00005709"/>
    </source>
</evidence>
<keyword evidence="4" id="KW-0175">Coiled coil</keyword>
<keyword evidence="7" id="KW-0969">Cilium</keyword>
<dbReference type="GO" id="GO:0009424">
    <property type="term" value="C:bacterial-type flagellum hook"/>
    <property type="evidence" value="ECO:0007669"/>
    <property type="project" value="InterPro"/>
</dbReference>
<comment type="similarity">
    <text evidence="2">Belongs to the bacterial flagellin family.</text>
</comment>
<protein>
    <submittedName>
        <fullName evidence="7">Flagellar hook-associated protein 3</fullName>
    </submittedName>
</protein>
<keyword evidence="8" id="KW-1185">Reference proteome</keyword>
<dbReference type="Pfam" id="PF00700">
    <property type="entry name" value="Flagellin_C"/>
    <property type="match status" value="1"/>
</dbReference>
<dbReference type="PANTHER" id="PTHR42792:SF1">
    <property type="entry name" value="FLAGELLAR HOOK-ASSOCIATED PROTEIN 3"/>
    <property type="match status" value="1"/>
</dbReference>
<keyword evidence="7" id="KW-0966">Cell projection</keyword>
<dbReference type="SUPFAM" id="SSF64518">
    <property type="entry name" value="Phase 1 flagellin"/>
    <property type="match status" value="1"/>
</dbReference>
<evidence type="ECO:0000256" key="1">
    <source>
        <dbReference type="ARBA" id="ARBA00004365"/>
    </source>
</evidence>
<comment type="subcellular location">
    <subcellularLocation>
        <location evidence="1">Bacterial flagellum</location>
    </subcellularLocation>
</comment>
<keyword evidence="3" id="KW-0975">Bacterial flagellum</keyword>
<dbReference type="InterPro" id="IPR013384">
    <property type="entry name" value="Flagell_FlgL"/>
</dbReference>
<proteinExistence type="inferred from homology"/>
<dbReference type="AlphaFoldDB" id="A0A919X5S3"/>
<dbReference type="Pfam" id="PF00669">
    <property type="entry name" value="Flagellin_N"/>
    <property type="match status" value="1"/>
</dbReference>
<feature type="domain" description="Flagellin N-terminal" evidence="5">
    <location>
        <begin position="5"/>
        <end position="140"/>
    </location>
</feature>
<gene>
    <name evidence="7" type="primary">flgL</name>
    <name evidence="7" type="ORF">J43TS3_10430</name>
</gene>
<dbReference type="Gene3D" id="1.20.1330.10">
    <property type="entry name" value="f41 fragment of flagellin, N-terminal domain"/>
    <property type="match status" value="1"/>
</dbReference>
<evidence type="ECO:0000259" key="6">
    <source>
        <dbReference type="Pfam" id="PF00700"/>
    </source>
</evidence>
<comment type="caution">
    <text evidence="7">The sequence shown here is derived from an EMBL/GenBank/DDBJ whole genome shotgun (WGS) entry which is preliminary data.</text>
</comment>
<feature type="coiled-coil region" evidence="4">
    <location>
        <begin position="73"/>
        <end position="127"/>
    </location>
</feature>
<accession>A0A919X5S3</accession>
<evidence type="ECO:0000256" key="3">
    <source>
        <dbReference type="ARBA" id="ARBA00023143"/>
    </source>
</evidence>
<dbReference type="RefSeq" id="WP_212919891.1">
    <property type="nucleotide sequence ID" value="NZ_BORP01000001.1"/>
</dbReference>
<dbReference type="InterPro" id="IPR001029">
    <property type="entry name" value="Flagellin_N"/>
</dbReference>
<dbReference type="GO" id="GO:0071973">
    <property type="term" value="P:bacterial-type flagellum-dependent cell motility"/>
    <property type="evidence" value="ECO:0007669"/>
    <property type="project" value="InterPro"/>
</dbReference>
<dbReference type="NCBIfam" id="TIGR02550">
    <property type="entry name" value="flagell_flgL"/>
    <property type="match status" value="1"/>
</dbReference>
<sequence length="292" mass="32727">MRVTQSMLSNSMLTNLSNSYKNLGTYMDQLTTGKKINRPSDDPVVAVKGMDYRSQVLQVEQYKRNTSEVHNWMDNTDDALDQATKALQRIRELTVQASNDTYDETERKNIKEEIEQLKQHLVDIANTKVNDRYIFNGTQTDTPPITDPDNITGFNQSPVNIEVSSGIQIQANVNAENIFGPSSNLFNNIDDLLGALDSDDQSAIQASIDAIDGNINNVLNARADLGARMNRLDLIENRLDSQEISATDMMSKNEDIDYEKVITQLITQESIHRAALSAGSRIIQPTLLDFLR</sequence>
<dbReference type="EMBL" id="BORP01000001">
    <property type="protein sequence ID" value="GIO26432.1"/>
    <property type="molecule type" value="Genomic_DNA"/>
</dbReference>
<evidence type="ECO:0000313" key="8">
    <source>
        <dbReference type="Proteomes" id="UP000676917"/>
    </source>
</evidence>
<dbReference type="Proteomes" id="UP000676917">
    <property type="component" value="Unassembled WGS sequence"/>
</dbReference>
<reference evidence="7" key="1">
    <citation type="submission" date="2021-03" db="EMBL/GenBank/DDBJ databases">
        <title>Antimicrobial resistance genes in bacteria isolated from Japanese honey, and their potential for conferring macrolide and lincosamide resistance in the American foulbrood pathogen Paenibacillus larvae.</title>
        <authorList>
            <person name="Okamoto M."/>
            <person name="Kumagai M."/>
            <person name="Kanamori H."/>
            <person name="Takamatsu D."/>
        </authorList>
    </citation>
    <scope>NUCLEOTIDE SEQUENCE</scope>
    <source>
        <strain evidence="7">J43TS3</strain>
    </source>
</reference>
<dbReference type="InterPro" id="IPR001492">
    <property type="entry name" value="Flagellin"/>
</dbReference>
<evidence type="ECO:0000256" key="4">
    <source>
        <dbReference type="SAM" id="Coils"/>
    </source>
</evidence>
<dbReference type="PANTHER" id="PTHR42792">
    <property type="entry name" value="FLAGELLIN"/>
    <property type="match status" value="1"/>
</dbReference>
<organism evidence="7 8">
    <name type="scientific">Ornithinibacillus bavariensis</name>
    <dbReference type="NCBI Taxonomy" id="545502"/>
    <lineage>
        <taxon>Bacteria</taxon>
        <taxon>Bacillati</taxon>
        <taxon>Bacillota</taxon>
        <taxon>Bacilli</taxon>
        <taxon>Bacillales</taxon>
        <taxon>Bacillaceae</taxon>
        <taxon>Ornithinibacillus</taxon>
    </lineage>
</organism>
<dbReference type="InterPro" id="IPR046358">
    <property type="entry name" value="Flagellin_C"/>
</dbReference>
<dbReference type="GO" id="GO:0005198">
    <property type="term" value="F:structural molecule activity"/>
    <property type="evidence" value="ECO:0007669"/>
    <property type="project" value="InterPro"/>
</dbReference>
<keyword evidence="7" id="KW-0282">Flagellum</keyword>
<name>A0A919X5S3_9BACI</name>